<dbReference type="EMBL" id="CAADFO010000079">
    <property type="protein sequence ID" value="VFK31200.1"/>
    <property type="molecule type" value="Genomic_DNA"/>
</dbReference>
<gene>
    <name evidence="2" type="ORF">BECKMB1821G_GA0114241_10799</name>
    <name evidence="4" type="ORF">BECKMB1821H_GA0114242_107711</name>
    <name evidence="3" type="ORF">BECKMB1821I_GA0114274_107911</name>
</gene>
<evidence type="ECO:0000313" key="3">
    <source>
        <dbReference type="EMBL" id="VFK34672.1"/>
    </source>
</evidence>
<dbReference type="NCBIfam" id="TIGR01484">
    <property type="entry name" value="HAD-SF-IIB"/>
    <property type="match status" value="1"/>
</dbReference>
<evidence type="ECO:0000313" key="2">
    <source>
        <dbReference type="EMBL" id="VFK31200.1"/>
    </source>
</evidence>
<name>A0A451BEX2_9GAMM</name>
<organism evidence="4">
    <name type="scientific">Candidatus Kentrum sp. MB</name>
    <dbReference type="NCBI Taxonomy" id="2138164"/>
    <lineage>
        <taxon>Bacteria</taxon>
        <taxon>Pseudomonadati</taxon>
        <taxon>Pseudomonadota</taxon>
        <taxon>Gammaproteobacteria</taxon>
        <taxon>Candidatus Kentrum</taxon>
    </lineage>
</organism>
<keyword evidence="4" id="KW-0378">Hydrolase</keyword>
<dbReference type="InterPro" id="IPR006380">
    <property type="entry name" value="SPP-like_dom"/>
</dbReference>
<dbReference type="AlphaFoldDB" id="A0A451BEX2"/>
<evidence type="ECO:0000313" key="4">
    <source>
        <dbReference type="EMBL" id="VFK76827.1"/>
    </source>
</evidence>
<sequence>MGKIILFMDLDNTIFQTLRKNPDGVIPATKSAFTDKGSYMTQAQGVLFELFHESEKVIVIPTTARDLEQYNNTLLSNSSKIETAILYFSGMIIEKGREERQWRQQIRRSYQALERPIFRLYREAAEIIDDCPLFVLYNVDDYYVSVKARHECEISRREDVFSRLRSIKTEEYYIHQNGRALSFLPKFLDKKFAVQYLIEKYQPDMTLGIGDSLTDLSFMSVCDFQMFPKNTQIETLLSEIYDFSDN</sequence>
<dbReference type="InterPro" id="IPR006379">
    <property type="entry name" value="HAD-SF_hydro_IIB"/>
</dbReference>
<dbReference type="InterPro" id="IPR036412">
    <property type="entry name" value="HAD-like_sf"/>
</dbReference>
<dbReference type="InterPro" id="IPR023214">
    <property type="entry name" value="HAD_sf"/>
</dbReference>
<protein>
    <submittedName>
        <fullName evidence="4">HAD-superfamily hydrolase, subfamily IIB</fullName>
    </submittedName>
</protein>
<dbReference type="EMBL" id="CAADFQ010000079">
    <property type="protein sequence ID" value="VFK34672.1"/>
    <property type="molecule type" value="Genomic_DNA"/>
</dbReference>
<dbReference type="GO" id="GO:0016791">
    <property type="term" value="F:phosphatase activity"/>
    <property type="evidence" value="ECO:0007669"/>
    <property type="project" value="UniProtKB-ARBA"/>
</dbReference>
<accession>A0A451BEX2</accession>
<dbReference type="PIRSF" id="PIRSF030802">
    <property type="entry name" value="UCP030802"/>
    <property type="match status" value="1"/>
</dbReference>
<dbReference type="Gene3D" id="3.40.50.1000">
    <property type="entry name" value="HAD superfamily/HAD-like"/>
    <property type="match status" value="2"/>
</dbReference>
<evidence type="ECO:0000259" key="1">
    <source>
        <dbReference type="Pfam" id="PF05116"/>
    </source>
</evidence>
<dbReference type="SUPFAM" id="SSF56784">
    <property type="entry name" value="HAD-like"/>
    <property type="match status" value="1"/>
</dbReference>
<dbReference type="GO" id="GO:0000287">
    <property type="term" value="F:magnesium ion binding"/>
    <property type="evidence" value="ECO:0007669"/>
    <property type="project" value="UniProtKB-ARBA"/>
</dbReference>
<dbReference type="EMBL" id="CAADGH010000077">
    <property type="protein sequence ID" value="VFK76827.1"/>
    <property type="molecule type" value="Genomic_DNA"/>
</dbReference>
<dbReference type="Pfam" id="PF05116">
    <property type="entry name" value="S6PP"/>
    <property type="match status" value="1"/>
</dbReference>
<feature type="domain" description="Sucrose phosphatase-like" evidence="1">
    <location>
        <begin position="53"/>
        <end position="219"/>
    </location>
</feature>
<dbReference type="InterPro" id="IPR024197">
    <property type="entry name" value="TPP-like"/>
</dbReference>
<proteinExistence type="predicted"/>
<reference evidence="4" key="1">
    <citation type="submission" date="2019-02" db="EMBL/GenBank/DDBJ databases">
        <authorList>
            <person name="Gruber-Vodicka R. H."/>
            <person name="Seah K. B. B."/>
        </authorList>
    </citation>
    <scope>NUCLEOTIDE SEQUENCE</scope>
    <source>
        <strain evidence="2">BECK_BZ197</strain>
        <strain evidence="4">BECK_BZ198</strain>
        <strain evidence="3">BECK_BZ199</strain>
    </source>
</reference>